<evidence type="ECO:0000256" key="2">
    <source>
        <dbReference type="ARBA" id="ARBA00022475"/>
    </source>
</evidence>
<evidence type="ECO:0000256" key="6">
    <source>
        <dbReference type="SAM" id="Phobius"/>
    </source>
</evidence>
<proteinExistence type="predicted"/>
<sequence length="197" mass="22433">MTKETEECLRKKKNAFNEQFKNAVAAIASGLSVGNSVENAVVSGEKELRLIYDSKERIIREFQIMIRQLKLHVSMEKIFEDLALRVPEEDVRDFVTVFVTVKKSGGNLVAIIADTARQISEKQEVEREIEILLAAKKYEFKIMTMVPFLIIGYMSLSFPEFMKPLYGNIFGVGVMTICLGIYTVAYYMGLKIIKIEV</sequence>
<evidence type="ECO:0000313" key="8">
    <source>
        <dbReference type="EMBL" id="MCP1102441.1"/>
    </source>
</evidence>
<evidence type="ECO:0000259" key="7">
    <source>
        <dbReference type="Pfam" id="PF00482"/>
    </source>
</evidence>
<accession>A0ABT1EC76</accession>
<dbReference type="PANTHER" id="PTHR35007:SF1">
    <property type="entry name" value="PILUS ASSEMBLY PROTEIN"/>
    <property type="match status" value="1"/>
</dbReference>
<feature type="transmembrane region" description="Helical" evidence="6">
    <location>
        <begin position="142"/>
        <end position="159"/>
    </location>
</feature>
<feature type="domain" description="Type II secretion system protein GspF" evidence="7">
    <location>
        <begin position="55"/>
        <end position="154"/>
    </location>
</feature>
<dbReference type="PANTHER" id="PTHR35007">
    <property type="entry name" value="INTEGRAL MEMBRANE PROTEIN-RELATED"/>
    <property type="match status" value="1"/>
</dbReference>
<evidence type="ECO:0000256" key="3">
    <source>
        <dbReference type="ARBA" id="ARBA00022692"/>
    </source>
</evidence>
<evidence type="ECO:0000256" key="4">
    <source>
        <dbReference type="ARBA" id="ARBA00022989"/>
    </source>
</evidence>
<keyword evidence="2" id="KW-1003">Cell membrane</keyword>
<keyword evidence="9" id="KW-1185">Reference proteome</keyword>
<comment type="subcellular location">
    <subcellularLocation>
        <location evidence="1">Cell membrane</location>
        <topology evidence="1">Multi-pass membrane protein</topology>
    </subcellularLocation>
</comment>
<reference evidence="8 9" key="1">
    <citation type="journal article" date="2022" name="Genome Biol. Evol.">
        <title>Host diet, physiology and behaviors set the stage for Lachnospiraceae cladogenesis.</title>
        <authorList>
            <person name="Vera-Ponce De Leon A."/>
            <person name="Schneider M."/>
            <person name="Jahnes B.C."/>
            <person name="Sadowski V."/>
            <person name="Camuy-Velez L.A."/>
            <person name="Duan J."/>
            <person name="Sabree Z.L."/>
        </authorList>
    </citation>
    <scope>NUCLEOTIDE SEQUENCE [LARGE SCALE GENOMIC DNA]</scope>
    <source>
        <strain evidence="8 9">PAL113</strain>
    </source>
</reference>
<dbReference type="Proteomes" id="UP001523566">
    <property type="component" value="Unassembled WGS sequence"/>
</dbReference>
<keyword evidence="4 6" id="KW-1133">Transmembrane helix</keyword>
<dbReference type="InterPro" id="IPR018076">
    <property type="entry name" value="T2SS_GspF_dom"/>
</dbReference>
<feature type="transmembrane region" description="Helical" evidence="6">
    <location>
        <begin position="165"/>
        <end position="188"/>
    </location>
</feature>
<dbReference type="Pfam" id="PF00482">
    <property type="entry name" value="T2SSF"/>
    <property type="match status" value="1"/>
</dbReference>
<dbReference type="EMBL" id="JAMZFW010000010">
    <property type="protein sequence ID" value="MCP1102441.1"/>
    <property type="molecule type" value="Genomic_DNA"/>
</dbReference>
<protein>
    <submittedName>
        <fullName evidence="8">Type II secretion system F family protein</fullName>
    </submittedName>
</protein>
<keyword evidence="5 6" id="KW-0472">Membrane</keyword>
<keyword evidence="3 6" id="KW-0812">Transmembrane</keyword>
<gene>
    <name evidence="8" type="ORF">NK125_08455</name>
</gene>
<comment type="caution">
    <text evidence="8">The sequence shown here is derived from an EMBL/GenBank/DDBJ whole genome shotgun (WGS) entry which is preliminary data.</text>
</comment>
<dbReference type="RefSeq" id="WP_262066225.1">
    <property type="nucleotide sequence ID" value="NZ_JAMXOD010000010.1"/>
</dbReference>
<evidence type="ECO:0000256" key="1">
    <source>
        <dbReference type="ARBA" id="ARBA00004651"/>
    </source>
</evidence>
<name>A0ABT1EC76_9FIRM</name>
<organism evidence="8 9">
    <name type="scientific">Aequitasia blattaphilus</name>
    <dbReference type="NCBI Taxonomy" id="2949332"/>
    <lineage>
        <taxon>Bacteria</taxon>
        <taxon>Bacillati</taxon>
        <taxon>Bacillota</taxon>
        <taxon>Clostridia</taxon>
        <taxon>Lachnospirales</taxon>
        <taxon>Lachnospiraceae</taxon>
        <taxon>Aequitasia</taxon>
    </lineage>
</organism>
<evidence type="ECO:0000256" key="5">
    <source>
        <dbReference type="ARBA" id="ARBA00023136"/>
    </source>
</evidence>
<evidence type="ECO:0000313" key="9">
    <source>
        <dbReference type="Proteomes" id="UP001523566"/>
    </source>
</evidence>